<organism evidence="2 3">
    <name type="scientific">Spirosoma flavum</name>
    <dbReference type="NCBI Taxonomy" id="2048557"/>
    <lineage>
        <taxon>Bacteria</taxon>
        <taxon>Pseudomonadati</taxon>
        <taxon>Bacteroidota</taxon>
        <taxon>Cytophagia</taxon>
        <taxon>Cytophagales</taxon>
        <taxon>Cytophagaceae</taxon>
        <taxon>Spirosoma</taxon>
    </lineage>
</organism>
<dbReference type="EMBL" id="JBHUOM010000049">
    <property type="protein sequence ID" value="MFD2938238.1"/>
    <property type="molecule type" value="Genomic_DNA"/>
</dbReference>
<gene>
    <name evidence="2" type="ORF">ACFS25_31030</name>
</gene>
<name>A0ABW6AUX0_9BACT</name>
<feature type="transmembrane region" description="Helical" evidence="1">
    <location>
        <begin position="37"/>
        <end position="57"/>
    </location>
</feature>
<evidence type="ECO:0000256" key="1">
    <source>
        <dbReference type="SAM" id="Phobius"/>
    </source>
</evidence>
<evidence type="ECO:0000313" key="2">
    <source>
        <dbReference type="EMBL" id="MFD2938238.1"/>
    </source>
</evidence>
<dbReference type="Proteomes" id="UP001597512">
    <property type="component" value="Unassembled WGS sequence"/>
</dbReference>
<reference evidence="3" key="1">
    <citation type="journal article" date="2019" name="Int. J. Syst. Evol. Microbiol.">
        <title>The Global Catalogue of Microorganisms (GCM) 10K type strain sequencing project: providing services to taxonomists for standard genome sequencing and annotation.</title>
        <authorList>
            <consortium name="The Broad Institute Genomics Platform"/>
            <consortium name="The Broad Institute Genome Sequencing Center for Infectious Disease"/>
            <person name="Wu L."/>
            <person name="Ma J."/>
        </authorList>
    </citation>
    <scope>NUCLEOTIDE SEQUENCE [LARGE SCALE GENOMIC DNA]</scope>
    <source>
        <strain evidence="3">KCTC 52490</strain>
    </source>
</reference>
<accession>A0ABW6AUX0</accession>
<keyword evidence="3" id="KW-1185">Reference proteome</keyword>
<keyword evidence="1" id="KW-0812">Transmembrane</keyword>
<proteinExistence type="predicted"/>
<feature type="transmembrane region" description="Helical" evidence="1">
    <location>
        <begin position="12"/>
        <end position="31"/>
    </location>
</feature>
<feature type="transmembrane region" description="Helical" evidence="1">
    <location>
        <begin position="109"/>
        <end position="131"/>
    </location>
</feature>
<evidence type="ECO:0000313" key="3">
    <source>
        <dbReference type="Proteomes" id="UP001597512"/>
    </source>
</evidence>
<feature type="transmembrane region" description="Helical" evidence="1">
    <location>
        <begin position="69"/>
        <end position="89"/>
    </location>
</feature>
<keyword evidence="1" id="KW-1133">Transmembrane helix</keyword>
<keyword evidence="1" id="KW-0472">Membrane</keyword>
<dbReference type="RefSeq" id="WP_381508990.1">
    <property type="nucleotide sequence ID" value="NZ_JBHUOM010000049.1"/>
</dbReference>
<protein>
    <submittedName>
        <fullName evidence="2">Uncharacterized protein</fullName>
    </submittedName>
</protein>
<sequence length="158" mass="17607">MKLFLDRRTYAAAYVALFYFLLMFIGAWFIGPSSVDAIMSINLGALGASVGWLLGVAASPYNKGEGDRFRNIISAVATFTSGYGLANLNHLLNTGLSVTLWDQIQHIDLYVWLRITAFIMSFFCSFLLTYATCVYELPKDLPTPSPIDSEHLSFQKKT</sequence>
<comment type="caution">
    <text evidence="2">The sequence shown here is derived from an EMBL/GenBank/DDBJ whole genome shotgun (WGS) entry which is preliminary data.</text>
</comment>